<comment type="similarity">
    <text evidence="1">Belongs to the short-chain dehydrogenases/reductases (SDR) family.</text>
</comment>
<keyword evidence="2" id="KW-0560">Oxidoreductase</keyword>
<evidence type="ECO:0000256" key="1">
    <source>
        <dbReference type="ARBA" id="ARBA00006484"/>
    </source>
</evidence>
<reference evidence="3 4" key="1">
    <citation type="submission" date="2024-10" db="EMBL/GenBank/DDBJ databases">
        <title>The Natural Products Discovery Center: Release of the First 8490 Sequenced Strains for Exploring Actinobacteria Biosynthetic Diversity.</title>
        <authorList>
            <person name="Kalkreuter E."/>
            <person name="Kautsar S.A."/>
            <person name="Yang D."/>
            <person name="Bader C.D."/>
            <person name="Teijaro C.N."/>
            <person name="Fluegel L."/>
            <person name="Davis C.M."/>
            <person name="Simpson J.R."/>
            <person name="Lauterbach L."/>
            <person name="Steele A.D."/>
            <person name="Gui C."/>
            <person name="Meng S."/>
            <person name="Li G."/>
            <person name="Viehrig K."/>
            <person name="Ye F."/>
            <person name="Su P."/>
            <person name="Kiefer A.F."/>
            <person name="Nichols A."/>
            <person name="Cepeda A.J."/>
            <person name="Yan W."/>
            <person name="Fan B."/>
            <person name="Jiang Y."/>
            <person name="Adhikari A."/>
            <person name="Zheng C.-J."/>
            <person name="Schuster L."/>
            <person name="Cowan T.M."/>
            <person name="Smanski M.J."/>
            <person name="Chevrette M.G."/>
            <person name="De Carvalho L.P.S."/>
            <person name="Shen B."/>
        </authorList>
    </citation>
    <scope>NUCLEOTIDE SEQUENCE [LARGE SCALE GENOMIC DNA]</scope>
    <source>
        <strain evidence="3 4">NPDC002593</strain>
    </source>
</reference>
<dbReference type="PRINTS" id="PR00081">
    <property type="entry name" value="GDHRDH"/>
</dbReference>
<protein>
    <submittedName>
        <fullName evidence="3">SDR family oxidoreductase</fullName>
    </submittedName>
</protein>
<dbReference type="PANTHER" id="PTHR43477:SF1">
    <property type="entry name" value="DIHYDROANTICAPSIN 7-DEHYDROGENASE"/>
    <property type="match status" value="1"/>
</dbReference>
<gene>
    <name evidence="3" type="ORF">ACFYXQ_06920</name>
</gene>
<dbReference type="PANTHER" id="PTHR43477">
    <property type="entry name" value="DIHYDROANTICAPSIN 7-DEHYDROGENASE"/>
    <property type="match status" value="1"/>
</dbReference>
<evidence type="ECO:0000313" key="3">
    <source>
        <dbReference type="EMBL" id="MFF3567500.1"/>
    </source>
</evidence>
<keyword evidence="4" id="KW-1185">Reference proteome</keyword>
<dbReference type="Proteomes" id="UP001601992">
    <property type="component" value="Unassembled WGS sequence"/>
</dbReference>
<dbReference type="InterPro" id="IPR002347">
    <property type="entry name" value="SDR_fam"/>
</dbReference>
<dbReference type="InterPro" id="IPR051122">
    <property type="entry name" value="SDR_DHRS6-like"/>
</dbReference>
<dbReference type="Pfam" id="PF00106">
    <property type="entry name" value="adh_short"/>
    <property type="match status" value="1"/>
</dbReference>
<comment type="caution">
    <text evidence="3">The sequence shown here is derived from an EMBL/GenBank/DDBJ whole genome shotgun (WGS) entry which is preliminary data.</text>
</comment>
<accession>A0ABW6RW95</accession>
<dbReference type="Pfam" id="PF13561">
    <property type="entry name" value="adh_short_C2"/>
    <property type="match status" value="1"/>
</dbReference>
<dbReference type="RefSeq" id="WP_387403121.1">
    <property type="nucleotide sequence ID" value="NZ_JBIAQY010000002.1"/>
</dbReference>
<evidence type="ECO:0000313" key="4">
    <source>
        <dbReference type="Proteomes" id="UP001601992"/>
    </source>
</evidence>
<proteinExistence type="inferred from homology"/>
<dbReference type="Gene3D" id="3.40.50.720">
    <property type="entry name" value="NAD(P)-binding Rossmann-like Domain"/>
    <property type="match status" value="1"/>
</dbReference>
<evidence type="ECO:0000256" key="2">
    <source>
        <dbReference type="ARBA" id="ARBA00023002"/>
    </source>
</evidence>
<dbReference type="EMBL" id="JBIAQY010000002">
    <property type="protein sequence ID" value="MFF3567500.1"/>
    <property type="molecule type" value="Genomic_DNA"/>
</dbReference>
<organism evidence="3 4">
    <name type="scientific">Nocardia jiangxiensis</name>
    <dbReference type="NCBI Taxonomy" id="282685"/>
    <lineage>
        <taxon>Bacteria</taxon>
        <taxon>Bacillati</taxon>
        <taxon>Actinomycetota</taxon>
        <taxon>Actinomycetes</taxon>
        <taxon>Mycobacteriales</taxon>
        <taxon>Nocardiaceae</taxon>
        <taxon>Nocardia</taxon>
    </lineage>
</organism>
<name>A0ABW6RW95_9NOCA</name>
<dbReference type="InterPro" id="IPR036291">
    <property type="entry name" value="NAD(P)-bd_dom_sf"/>
</dbReference>
<sequence>MMVEYWKRELTLHRKAVGVVTGAGCALGAASARQLVDHVDTLLLTDRDPRAAAALARELVEDAGVDAQPFTLDLTDRQGPIRLAARIEELGALRAVVHADLCSPTLSDWRQILTVDLVATARLADVLRPLADNGTAMAVLAAMSPMLDPRTPDTAALAILDNPLDPHFLGRMREALGPGLESPSAAYTWAKRGLHRFVRRESVQLGAVGARICSVSPGVIDTALSQLEAAEFPSIDRIVQRTPLRRMGHAEEVAAVVAFVLSEQASFLNGIDLLVDGGACAANDIDSVVAPRQAAPVLAS</sequence>
<dbReference type="SUPFAM" id="SSF51735">
    <property type="entry name" value="NAD(P)-binding Rossmann-fold domains"/>
    <property type="match status" value="1"/>
</dbReference>